<evidence type="ECO:0000256" key="1">
    <source>
        <dbReference type="SAM" id="Coils"/>
    </source>
</evidence>
<organism evidence="2 3">
    <name type="scientific">Trifolium subterraneum</name>
    <name type="common">Subterranean clover</name>
    <dbReference type="NCBI Taxonomy" id="3900"/>
    <lineage>
        <taxon>Eukaryota</taxon>
        <taxon>Viridiplantae</taxon>
        <taxon>Streptophyta</taxon>
        <taxon>Embryophyta</taxon>
        <taxon>Tracheophyta</taxon>
        <taxon>Spermatophyta</taxon>
        <taxon>Magnoliopsida</taxon>
        <taxon>eudicotyledons</taxon>
        <taxon>Gunneridae</taxon>
        <taxon>Pentapetalae</taxon>
        <taxon>rosids</taxon>
        <taxon>fabids</taxon>
        <taxon>Fabales</taxon>
        <taxon>Fabaceae</taxon>
        <taxon>Papilionoideae</taxon>
        <taxon>50 kb inversion clade</taxon>
        <taxon>NPAAA clade</taxon>
        <taxon>Hologalegina</taxon>
        <taxon>IRL clade</taxon>
        <taxon>Trifolieae</taxon>
        <taxon>Trifolium</taxon>
    </lineage>
</organism>
<dbReference type="EMBL" id="DF973362">
    <property type="protein sequence ID" value="GAU27834.1"/>
    <property type="molecule type" value="Genomic_DNA"/>
</dbReference>
<feature type="coiled-coil region" evidence="1">
    <location>
        <begin position="52"/>
        <end position="93"/>
    </location>
</feature>
<sequence length="209" mass="23144">MCCFHLADEMAPKMKRSKLAKLVSEAEKTVIIPSILKDSRNEKTIVDAITEVNGLKLQVKGLESKVEKLKTDNASLQEEVVNLKKTNSDLEVANHEYEVKAAVNFAAGFAEAIAQVQVLAPGVDVSEAHYTKEIRDGQLFIASDEGDGDDEEDSGKKLVDVQDDQIHAVMKNSHLVVKMTSKLQEKNDNDKLKDWSMHIEGGALFYKDS</sequence>
<evidence type="ECO:0000313" key="2">
    <source>
        <dbReference type="EMBL" id="GAU27834.1"/>
    </source>
</evidence>
<gene>
    <name evidence="2" type="ORF">TSUD_114140</name>
</gene>
<keyword evidence="1" id="KW-0175">Coiled coil</keyword>
<keyword evidence="3" id="KW-1185">Reference proteome</keyword>
<dbReference type="Proteomes" id="UP000242715">
    <property type="component" value="Unassembled WGS sequence"/>
</dbReference>
<dbReference type="Gene3D" id="1.20.5.190">
    <property type="match status" value="1"/>
</dbReference>
<name>A0A2Z6M617_TRISU</name>
<evidence type="ECO:0000313" key="3">
    <source>
        <dbReference type="Proteomes" id="UP000242715"/>
    </source>
</evidence>
<dbReference type="AlphaFoldDB" id="A0A2Z6M617"/>
<accession>A0A2Z6M617</accession>
<reference evidence="3" key="1">
    <citation type="journal article" date="2017" name="Front. Plant Sci.">
        <title>Climate Clever Clovers: New Paradigm to Reduce the Environmental Footprint of Ruminants by Breeding Low Methanogenic Forages Utilizing Haplotype Variation.</title>
        <authorList>
            <person name="Kaur P."/>
            <person name="Appels R."/>
            <person name="Bayer P.E."/>
            <person name="Keeble-Gagnere G."/>
            <person name="Wang J."/>
            <person name="Hirakawa H."/>
            <person name="Shirasawa K."/>
            <person name="Vercoe P."/>
            <person name="Stefanova K."/>
            <person name="Durmic Z."/>
            <person name="Nichols P."/>
            <person name="Revell C."/>
            <person name="Isobe S.N."/>
            <person name="Edwards D."/>
            <person name="Erskine W."/>
        </authorList>
    </citation>
    <scope>NUCLEOTIDE SEQUENCE [LARGE SCALE GENOMIC DNA]</scope>
    <source>
        <strain evidence="3">cv. Daliak</strain>
    </source>
</reference>
<protein>
    <submittedName>
        <fullName evidence="2">Uncharacterized protein</fullName>
    </submittedName>
</protein>
<proteinExistence type="predicted"/>